<dbReference type="InterPro" id="IPR013042">
    <property type="entry name" value="DUF1592"/>
</dbReference>
<feature type="domain" description="DUF1592" evidence="3">
    <location>
        <begin position="284"/>
        <end position="400"/>
    </location>
</feature>
<keyword evidence="5" id="KW-1185">Reference proteome</keyword>
<name>A0ABY7VSD0_9BACT</name>
<evidence type="ECO:0000313" key="5">
    <source>
        <dbReference type="Proteomes" id="UP001214250"/>
    </source>
</evidence>
<protein>
    <submittedName>
        <fullName evidence="4">DUF1588 domain-containing protein</fullName>
    </submittedName>
</protein>
<feature type="domain" description="DUF1588" evidence="2">
    <location>
        <begin position="434"/>
        <end position="532"/>
    </location>
</feature>
<reference evidence="4 5" key="1">
    <citation type="submission" date="2023-02" db="EMBL/GenBank/DDBJ databases">
        <title>Genome sequence of Lentisphaera profundi SAORIC-696.</title>
        <authorList>
            <person name="Kim e."/>
            <person name="Cho J.-C."/>
            <person name="Choi A."/>
            <person name="Kang I."/>
        </authorList>
    </citation>
    <scope>NUCLEOTIDE SEQUENCE [LARGE SCALE GENOMIC DNA]</scope>
    <source>
        <strain evidence="4 5">SAORIC-696</strain>
    </source>
</reference>
<dbReference type="Pfam" id="PF07627">
    <property type="entry name" value="PSCyt3"/>
    <property type="match status" value="1"/>
</dbReference>
<evidence type="ECO:0000259" key="3">
    <source>
        <dbReference type="Pfam" id="PF07631"/>
    </source>
</evidence>
<dbReference type="Proteomes" id="UP001214250">
    <property type="component" value="Chromosome 1"/>
</dbReference>
<evidence type="ECO:0000259" key="2">
    <source>
        <dbReference type="Pfam" id="PF07627"/>
    </source>
</evidence>
<dbReference type="Pfam" id="PF07624">
    <property type="entry name" value="PSD2"/>
    <property type="match status" value="1"/>
</dbReference>
<dbReference type="RefSeq" id="WP_274151307.1">
    <property type="nucleotide sequence ID" value="NZ_CP117811.1"/>
</dbReference>
<evidence type="ECO:0000313" key="4">
    <source>
        <dbReference type="EMBL" id="WDE97116.1"/>
    </source>
</evidence>
<evidence type="ECO:0000259" key="1">
    <source>
        <dbReference type="Pfam" id="PF07624"/>
    </source>
</evidence>
<dbReference type="Pfam" id="PF07631">
    <property type="entry name" value="PSD4"/>
    <property type="match status" value="1"/>
</dbReference>
<dbReference type="InterPro" id="IPR013039">
    <property type="entry name" value="DUF1588"/>
</dbReference>
<dbReference type="EMBL" id="CP117811">
    <property type="protein sequence ID" value="WDE97116.1"/>
    <property type="molecule type" value="Genomic_DNA"/>
</dbReference>
<organism evidence="4 5">
    <name type="scientific">Lentisphaera profundi</name>
    <dbReference type="NCBI Taxonomy" id="1658616"/>
    <lineage>
        <taxon>Bacteria</taxon>
        <taxon>Pseudomonadati</taxon>
        <taxon>Lentisphaerota</taxon>
        <taxon>Lentisphaeria</taxon>
        <taxon>Lentisphaerales</taxon>
        <taxon>Lentisphaeraceae</taxon>
        <taxon>Lentisphaera</taxon>
    </lineage>
</organism>
<dbReference type="InterPro" id="IPR011478">
    <property type="entry name" value="DUF1585"/>
</dbReference>
<proteinExistence type="predicted"/>
<accession>A0ABY7VSD0</accession>
<feature type="domain" description="DUF1585" evidence="1">
    <location>
        <begin position="554"/>
        <end position="628"/>
    </location>
</feature>
<sequence>MKLLMTSLLFITGMNLMSNEKIDYNNQIKPFLEKHCIECHGGEKIKAKLDFTKINSPKDIKLHFEMWEEALELIHEGEMPPEERDQPELEEKKIFTQWYKHNFEEVEAHPGFSQPRRLSTMEYKNSLEDIFGFNLEVQVQEAHESKIEKSLVKKLFPVDPPGRSGFQNDTYGSQFASSDLSRYAFIADKTIEKLFNESEKLSAVKPPNKITKKQTAQILSYYLSKIYRRSLNKEEIASLKVLIGKNTDLWSMLRMELKAALISPKFLYRGLDIKGTAGEVFSVSNDELAQRLSYFLWGSVPDEKLLKLAKNKSLKDEEVWEMQIKRMVEDQRSQRFIEDIAVQWFALNEMDHLGGRLPYDDALKNQPIKFFEYLIKEDRPLIELIDSKVTYANGLIEKFYKKDSKQITRVGKEKGIEMVIQPLQKIELKNTENRGGILTMPGILAMNGVKGRTSPVLRGTWVLERILGDHLPEPPMDVGAVPNNKKGEILTFRQRFEAHRSNKTCAVCHDRIDPLGFALESYDDSGGFRTHEMIGKKKNAKKGAAIDASGQMPSGEKFKSFLELKSTLVNNHSETITRNIVKRFMSYALCRKLELYDQPEVERITKQLNENQGTYLELIKLVTTSLPFTKTVIAEEI</sequence>
<gene>
    <name evidence="4" type="ORF">PQO03_03985</name>
</gene>